<evidence type="ECO:0000256" key="1">
    <source>
        <dbReference type="SAM" id="SignalP"/>
    </source>
</evidence>
<name>A0A8T2NNY5_9TELE</name>
<organism evidence="2 3">
    <name type="scientific">Albula glossodonta</name>
    <name type="common">roundjaw bonefish</name>
    <dbReference type="NCBI Taxonomy" id="121402"/>
    <lineage>
        <taxon>Eukaryota</taxon>
        <taxon>Metazoa</taxon>
        <taxon>Chordata</taxon>
        <taxon>Craniata</taxon>
        <taxon>Vertebrata</taxon>
        <taxon>Euteleostomi</taxon>
        <taxon>Actinopterygii</taxon>
        <taxon>Neopterygii</taxon>
        <taxon>Teleostei</taxon>
        <taxon>Albuliformes</taxon>
        <taxon>Albulidae</taxon>
        <taxon>Albula</taxon>
    </lineage>
</organism>
<accession>A0A8T2NNY5</accession>
<evidence type="ECO:0000313" key="3">
    <source>
        <dbReference type="Proteomes" id="UP000824540"/>
    </source>
</evidence>
<dbReference type="EMBL" id="JAFBMS010000027">
    <property type="protein sequence ID" value="KAG9342553.1"/>
    <property type="molecule type" value="Genomic_DNA"/>
</dbReference>
<proteinExistence type="predicted"/>
<keyword evidence="3" id="KW-1185">Reference proteome</keyword>
<protein>
    <submittedName>
        <fullName evidence="2">Uncharacterized protein</fullName>
    </submittedName>
</protein>
<sequence length="238" mass="25224">MMETKGFHFRSVFLRPGSRLLALLLFALCHLQGLQRGSPHPVTLLQVPEVLGQAVNPGVESGDGPLLGLVSGTLPPPSVKTGRLSLFTSSKANLCALSGQLHEGGNVPVEPCGLVATTRDGTCFTADILPPGKQDAVISCSSLSFFCPTRSMQSSMEPLLISFITLTVLPWEKQGTYSILFFMQNSTLSIQVTPRTPPHPPPAPRLVSPGLSHPVAAVLRLLVVVGVAVDVVQDDDVS</sequence>
<feature type="chain" id="PRO_5035858761" evidence="1">
    <location>
        <begin position="38"/>
        <end position="238"/>
    </location>
</feature>
<dbReference type="AlphaFoldDB" id="A0A8T2NNY5"/>
<dbReference type="Proteomes" id="UP000824540">
    <property type="component" value="Unassembled WGS sequence"/>
</dbReference>
<gene>
    <name evidence="2" type="ORF">JZ751_015960</name>
</gene>
<feature type="signal peptide" evidence="1">
    <location>
        <begin position="1"/>
        <end position="37"/>
    </location>
</feature>
<evidence type="ECO:0000313" key="2">
    <source>
        <dbReference type="EMBL" id="KAG9342553.1"/>
    </source>
</evidence>
<keyword evidence="1" id="KW-0732">Signal</keyword>
<comment type="caution">
    <text evidence="2">The sequence shown here is derived from an EMBL/GenBank/DDBJ whole genome shotgun (WGS) entry which is preliminary data.</text>
</comment>
<reference evidence="2" key="1">
    <citation type="thesis" date="2021" institute="BYU ScholarsArchive" country="Provo, UT, USA">
        <title>Applications of and Algorithms for Genome Assembly and Genomic Analyses with an Emphasis on Marine Teleosts.</title>
        <authorList>
            <person name="Pickett B.D."/>
        </authorList>
    </citation>
    <scope>NUCLEOTIDE SEQUENCE</scope>
    <source>
        <strain evidence="2">HI-2016</strain>
    </source>
</reference>